<protein>
    <recommendedName>
        <fullName evidence="5 8">Aldose 1-epimerase</fullName>
        <ecNumber evidence="4 8">5.1.3.3</ecNumber>
    </recommendedName>
</protein>
<proteinExistence type="inferred from homology"/>
<dbReference type="NCBIfam" id="NF008277">
    <property type="entry name" value="PRK11055.1"/>
    <property type="match status" value="1"/>
</dbReference>
<dbReference type="InterPro" id="IPR014718">
    <property type="entry name" value="GH-type_carb-bd"/>
</dbReference>
<evidence type="ECO:0000256" key="2">
    <source>
        <dbReference type="ARBA" id="ARBA00005028"/>
    </source>
</evidence>
<dbReference type="SUPFAM" id="SSF74650">
    <property type="entry name" value="Galactose mutarotase-like"/>
    <property type="match status" value="1"/>
</dbReference>
<feature type="binding site" evidence="11">
    <location>
        <begin position="176"/>
        <end position="178"/>
    </location>
    <ligand>
        <name>beta-D-galactose</name>
        <dbReference type="ChEBI" id="CHEBI:27667"/>
    </ligand>
</feature>
<dbReference type="InterPro" id="IPR047215">
    <property type="entry name" value="Galactose_mutarotase-like"/>
</dbReference>
<feature type="binding site" evidence="11">
    <location>
        <begin position="80"/>
        <end position="81"/>
    </location>
    <ligand>
        <name>beta-D-galactose</name>
        <dbReference type="ChEBI" id="CHEBI:27667"/>
    </ligand>
</feature>
<dbReference type="EC" id="5.1.3.3" evidence="4 8"/>
<evidence type="ECO:0000256" key="3">
    <source>
        <dbReference type="ARBA" id="ARBA00006206"/>
    </source>
</evidence>
<keyword evidence="7 8" id="KW-0119">Carbohydrate metabolism</keyword>
<dbReference type="UniPathway" id="UPA00242"/>
<dbReference type="PIRSF" id="PIRSF005096">
    <property type="entry name" value="GALM"/>
    <property type="match status" value="1"/>
</dbReference>
<dbReference type="InterPro" id="IPR015443">
    <property type="entry name" value="Aldose_1-epimerase"/>
</dbReference>
<dbReference type="InterPro" id="IPR018052">
    <property type="entry name" value="Ald1_epimerase_CS"/>
</dbReference>
<comment type="similarity">
    <text evidence="3 8">Belongs to the aldose epimerase family.</text>
</comment>
<dbReference type="EMBL" id="FLUN01000001">
    <property type="protein sequence ID" value="SBW10898.1"/>
    <property type="molecule type" value="Genomic_DNA"/>
</dbReference>
<dbReference type="AlphaFoldDB" id="A0A212KH02"/>
<dbReference type="GO" id="GO:0006006">
    <property type="term" value="P:glucose metabolic process"/>
    <property type="evidence" value="ECO:0007669"/>
    <property type="project" value="TreeGrafter"/>
</dbReference>
<evidence type="ECO:0000256" key="10">
    <source>
        <dbReference type="PIRSR" id="PIRSR005096-2"/>
    </source>
</evidence>
<evidence type="ECO:0000256" key="1">
    <source>
        <dbReference type="ARBA" id="ARBA00001614"/>
    </source>
</evidence>
<evidence type="ECO:0000256" key="8">
    <source>
        <dbReference type="PIRNR" id="PIRNR005096"/>
    </source>
</evidence>
<feature type="active site" description="Proton donor" evidence="9">
    <location>
        <position position="176"/>
    </location>
</feature>
<dbReference type="InterPro" id="IPR011013">
    <property type="entry name" value="Gal_mutarotase_sf_dom"/>
</dbReference>
<evidence type="ECO:0000256" key="4">
    <source>
        <dbReference type="ARBA" id="ARBA00013185"/>
    </source>
</evidence>
<dbReference type="Pfam" id="PF01263">
    <property type="entry name" value="Aldose_epim"/>
    <property type="match status" value="1"/>
</dbReference>
<dbReference type="InterPro" id="IPR008183">
    <property type="entry name" value="Aldose_1/G6P_1-epimerase"/>
</dbReference>
<evidence type="ECO:0000256" key="7">
    <source>
        <dbReference type="ARBA" id="ARBA00023277"/>
    </source>
</evidence>
<evidence type="ECO:0000313" key="12">
    <source>
        <dbReference type="EMBL" id="SBW10898.1"/>
    </source>
</evidence>
<dbReference type="CDD" id="cd09019">
    <property type="entry name" value="galactose_mutarotase_like"/>
    <property type="match status" value="1"/>
</dbReference>
<evidence type="ECO:0000256" key="11">
    <source>
        <dbReference type="PIRSR" id="PIRSR005096-3"/>
    </source>
</evidence>
<name>A0A212KH02_9FIRM</name>
<sequence>MIEIKNSSFGKTGAGKPVSCWTLTNDAGMSAEILTYGGILRTLTVPVAGRTRDVVLGFDDMAGYEGQDAYIGAVVGRVANRIGGARFTLDGKEYPLPANRPPNCLHGGVHGFNEKVWAAETQDDALVLSLTSPDGEEGFPGTLRVKVIYALGEDNSLSIEYVAEADAPTPVNLTNHSYFNLKGAGSGTAEDHVVQIFADRINENNDVGVPTGWLMDVEGTPFDLREGRPLAEGLADDHPQMVGGGGYDRNYIMKTSIDGALQRAAVAECAGLRMECLTTQPGLQIYTANYLATMTGKGGKAYTRRSALCLETQNWPDAVNHRDFPTSILRPGQTYHQTTIYRFTEL</sequence>
<dbReference type="PROSITE" id="PS00545">
    <property type="entry name" value="ALDOSE_1_EPIMERASE"/>
    <property type="match status" value="1"/>
</dbReference>
<evidence type="ECO:0000256" key="9">
    <source>
        <dbReference type="PIRSR" id="PIRSR005096-1"/>
    </source>
</evidence>
<accession>A0A212KH02</accession>
<feature type="binding site" evidence="10">
    <location>
        <position position="248"/>
    </location>
    <ligand>
        <name>beta-D-galactose</name>
        <dbReference type="ChEBI" id="CHEBI:27667"/>
    </ligand>
</feature>
<dbReference type="GO" id="GO:0033499">
    <property type="term" value="P:galactose catabolic process via UDP-galactose, Leloir pathway"/>
    <property type="evidence" value="ECO:0007669"/>
    <property type="project" value="TreeGrafter"/>
</dbReference>
<dbReference type="GO" id="GO:0004034">
    <property type="term" value="F:aldose 1-epimerase activity"/>
    <property type="evidence" value="ECO:0007669"/>
    <property type="project" value="UniProtKB-EC"/>
</dbReference>
<dbReference type="Gene3D" id="2.70.98.10">
    <property type="match status" value="1"/>
</dbReference>
<keyword evidence="6 8" id="KW-0413">Isomerase</keyword>
<organism evidence="12">
    <name type="scientific">uncultured Eubacteriales bacterium</name>
    <dbReference type="NCBI Taxonomy" id="172733"/>
    <lineage>
        <taxon>Bacteria</taxon>
        <taxon>Bacillati</taxon>
        <taxon>Bacillota</taxon>
        <taxon>Clostridia</taxon>
        <taxon>Eubacteriales</taxon>
        <taxon>environmental samples</taxon>
    </lineage>
</organism>
<feature type="active site" description="Proton acceptor" evidence="9">
    <location>
        <position position="311"/>
    </location>
</feature>
<comment type="catalytic activity">
    <reaction evidence="1 8">
        <text>alpha-D-glucose = beta-D-glucose</text>
        <dbReference type="Rhea" id="RHEA:10264"/>
        <dbReference type="ChEBI" id="CHEBI:15903"/>
        <dbReference type="ChEBI" id="CHEBI:17925"/>
        <dbReference type="EC" id="5.1.3.3"/>
    </reaction>
</comment>
<evidence type="ECO:0000256" key="5">
    <source>
        <dbReference type="ARBA" id="ARBA00014165"/>
    </source>
</evidence>
<evidence type="ECO:0000256" key="6">
    <source>
        <dbReference type="ARBA" id="ARBA00023235"/>
    </source>
</evidence>
<dbReference type="PANTHER" id="PTHR10091:SF0">
    <property type="entry name" value="GALACTOSE MUTAROTASE"/>
    <property type="match status" value="1"/>
</dbReference>
<dbReference type="GO" id="GO:0030246">
    <property type="term" value="F:carbohydrate binding"/>
    <property type="evidence" value="ECO:0007669"/>
    <property type="project" value="InterPro"/>
</dbReference>
<comment type="pathway">
    <text evidence="2 8">Carbohydrate metabolism; hexose metabolism.</text>
</comment>
<reference evidence="12" key="1">
    <citation type="submission" date="2016-04" db="EMBL/GenBank/DDBJ databases">
        <authorList>
            <person name="Evans L.H."/>
            <person name="Alamgir A."/>
            <person name="Owens N."/>
            <person name="Weber N.D."/>
            <person name="Virtaneva K."/>
            <person name="Barbian K."/>
            <person name="Babar A."/>
            <person name="Rosenke K."/>
        </authorList>
    </citation>
    <scope>NUCLEOTIDE SEQUENCE</scope>
    <source>
        <strain evidence="12">86</strain>
    </source>
</reference>
<gene>
    <name evidence="12" type="primary">mro</name>
    <name evidence="12" type="ORF">KL86CLO1_13096</name>
</gene>
<dbReference type="PANTHER" id="PTHR10091">
    <property type="entry name" value="ALDOSE-1-EPIMERASE"/>
    <property type="match status" value="1"/>
</dbReference>